<sequence>MARHAADLPEELGEVFTLAEAVQAGVSPQRLRRRDIRSLFRGVYQRVAADHESASGQGDSVVSEESTHVPPRWQVEHLERAKAFSRMMRGKPWFFSGVTAALIWGMPIPSGRFDQLEIGVYAPQRPPERRGVRGVQVRTELADVQERRGVRLTSPASTWVMLGSRLPLRDLVACGDALIHRDRIPGTNRLGRPPMATLEELCGEVARGRRRGVRLLRAALPLLRTGSASPPETHTRLLLRDAGLPEPELDYDVFGSVGQFLGCSEIAFPDPRVALEYESEHHRVSRHQWNRDIEKYRAYAEVGWQVVRVTSELLYRRPRELIRQVRGVLHCRPHC</sequence>
<evidence type="ECO:0000313" key="2">
    <source>
        <dbReference type="Proteomes" id="UP000824005"/>
    </source>
</evidence>
<comment type="caution">
    <text evidence="1">The sequence shown here is derived from an EMBL/GenBank/DDBJ whole genome shotgun (WGS) entry which is preliminary data.</text>
</comment>
<reference evidence="1" key="2">
    <citation type="submission" date="2021-04" db="EMBL/GenBank/DDBJ databases">
        <authorList>
            <person name="Gilroy R."/>
        </authorList>
    </citation>
    <scope>NUCLEOTIDE SEQUENCE</scope>
    <source>
        <strain evidence="1">ChiGjej1B1-98</strain>
    </source>
</reference>
<dbReference type="SUPFAM" id="SSF52980">
    <property type="entry name" value="Restriction endonuclease-like"/>
    <property type="match status" value="1"/>
</dbReference>
<evidence type="ECO:0008006" key="3">
    <source>
        <dbReference type="Google" id="ProtNLM"/>
    </source>
</evidence>
<dbReference type="AlphaFoldDB" id="A0A9D1YXA9"/>
<protein>
    <recommendedName>
        <fullName evidence="3">DUF559 domain-containing protein</fullName>
    </recommendedName>
</protein>
<accession>A0A9D1YXA9</accession>
<dbReference type="Proteomes" id="UP000824005">
    <property type="component" value="Unassembled WGS sequence"/>
</dbReference>
<reference evidence="1" key="1">
    <citation type="journal article" date="2021" name="PeerJ">
        <title>Extensive microbial diversity within the chicken gut microbiome revealed by metagenomics and culture.</title>
        <authorList>
            <person name="Gilroy R."/>
            <person name="Ravi A."/>
            <person name="Getino M."/>
            <person name="Pursley I."/>
            <person name="Horton D.L."/>
            <person name="Alikhan N.F."/>
            <person name="Baker D."/>
            <person name="Gharbi K."/>
            <person name="Hall N."/>
            <person name="Watson M."/>
            <person name="Adriaenssens E.M."/>
            <person name="Foster-Nyarko E."/>
            <person name="Jarju S."/>
            <person name="Secka A."/>
            <person name="Antonio M."/>
            <person name="Oren A."/>
            <person name="Chaudhuri R.R."/>
            <person name="La Ragione R."/>
            <person name="Hildebrand F."/>
            <person name="Pallen M.J."/>
        </authorList>
    </citation>
    <scope>NUCLEOTIDE SEQUENCE</scope>
    <source>
        <strain evidence="1">ChiGjej1B1-98</strain>
    </source>
</reference>
<dbReference type="EMBL" id="DXDC01000439">
    <property type="protein sequence ID" value="HIY67462.1"/>
    <property type="molecule type" value="Genomic_DNA"/>
</dbReference>
<proteinExistence type="predicted"/>
<dbReference type="InterPro" id="IPR011335">
    <property type="entry name" value="Restrct_endonuc-II-like"/>
</dbReference>
<gene>
    <name evidence="1" type="ORF">H9830_14455</name>
</gene>
<evidence type="ECO:0000313" key="1">
    <source>
        <dbReference type="EMBL" id="HIY67462.1"/>
    </source>
</evidence>
<name>A0A9D1YXA9_9MICO</name>
<organism evidence="1 2">
    <name type="scientific">Candidatus Agrococcus pullicola</name>
    <dbReference type="NCBI Taxonomy" id="2838429"/>
    <lineage>
        <taxon>Bacteria</taxon>
        <taxon>Bacillati</taxon>
        <taxon>Actinomycetota</taxon>
        <taxon>Actinomycetes</taxon>
        <taxon>Micrococcales</taxon>
        <taxon>Microbacteriaceae</taxon>
        <taxon>Agrococcus</taxon>
    </lineage>
</organism>